<protein>
    <submittedName>
        <fullName evidence="3">Cytochrome P450</fullName>
    </submittedName>
</protein>
<dbReference type="Proteomes" id="UP001500064">
    <property type="component" value="Unassembled WGS sequence"/>
</dbReference>
<gene>
    <name evidence="3" type="ORF">GCM10009733_050070</name>
</gene>
<evidence type="ECO:0000313" key="3">
    <source>
        <dbReference type="EMBL" id="GAA1646951.1"/>
    </source>
</evidence>
<dbReference type="InterPro" id="IPR017972">
    <property type="entry name" value="Cyt_P450_CS"/>
</dbReference>
<dbReference type="PANTHER" id="PTHR46696:SF1">
    <property type="entry name" value="CYTOCHROME P450 YJIB-RELATED"/>
    <property type="match status" value="1"/>
</dbReference>
<reference evidence="3 4" key="1">
    <citation type="journal article" date="2019" name="Int. J. Syst. Evol. Microbiol.">
        <title>The Global Catalogue of Microorganisms (GCM) 10K type strain sequencing project: providing services to taxonomists for standard genome sequencing and annotation.</title>
        <authorList>
            <consortium name="The Broad Institute Genomics Platform"/>
            <consortium name="The Broad Institute Genome Sequencing Center for Infectious Disease"/>
            <person name="Wu L."/>
            <person name="Ma J."/>
        </authorList>
    </citation>
    <scope>NUCLEOTIDE SEQUENCE [LARGE SCALE GENOMIC DNA]</scope>
    <source>
        <strain evidence="3 4">JCM 13929</strain>
    </source>
</reference>
<dbReference type="Gene3D" id="1.10.630.10">
    <property type="entry name" value="Cytochrome P450"/>
    <property type="match status" value="1"/>
</dbReference>
<dbReference type="PROSITE" id="PS00086">
    <property type="entry name" value="CYTOCHROME_P450"/>
    <property type="match status" value="1"/>
</dbReference>
<dbReference type="PANTHER" id="PTHR46696">
    <property type="entry name" value="P450, PUTATIVE (EUROFUNG)-RELATED"/>
    <property type="match status" value="1"/>
</dbReference>
<dbReference type="PRINTS" id="PR00359">
    <property type="entry name" value="BP450"/>
</dbReference>
<comment type="caution">
    <text evidence="3">The sequence shown here is derived from an EMBL/GenBank/DDBJ whole genome shotgun (WGS) entry which is preliminary data.</text>
</comment>
<accession>A0ABN2FHE0</accession>
<sequence length="398" mass="44067">MSETSTMPLHMRRVEFDPAPELAAARDEERVKRVQTAFGADAWLVTRYADVREVLGDAERFKVAPQTIARLPGAPPMTEEQLAKVRAGNLLGLDPPEHTRLRRMLTPEFTIRRMRRLEPRIEAIVNDHLDAMETAGSPVDLVPSFALPIPALVICELLGVPYEDREDFQRRTNRMLDMSVPGEERMMLQFQQRAYMEGLVARIQQDPGEELLGMLVREHGDDLTTDELVGIGGLLLFAGHETTSNMLSLGTLALLRHPEQLDLLRKEPQRIDATVEELLRWLSIVNSGTTKVATADTEIGGQAIAEGDLVLVSLPAANRDKGLVPDADTFDLTRGAPGHVAFGHGVHHCLGAPLARMELRTALPALLSRFPGLRTTDNTPQFRTSSIVYGMASLEVAW</sequence>
<dbReference type="InterPro" id="IPR001128">
    <property type="entry name" value="Cyt_P450"/>
</dbReference>
<keyword evidence="4" id="KW-1185">Reference proteome</keyword>
<dbReference type="PRINTS" id="PR00385">
    <property type="entry name" value="P450"/>
</dbReference>
<dbReference type="InterPro" id="IPR036396">
    <property type="entry name" value="Cyt_P450_sf"/>
</dbReference>
<dbReference type="CDD" id="cd11030">
    <property type="entry name" value="CYP105-like"/>
    <property type="match status" value="1"/>
</dbReference>
<evidence type="ECO:0000256" key="1">
    <source>
        <dbReference type="ARBA" id="ARBA00010617"/>
    </source>
</evidence>
<comment type="similarity">
    <text evidence="1 2">Belongs to the cytochrome P450 family.</text>
</comment>
<dbReference type="Pfam" id="PF00067">
    <property type="entry name" value="p450"/>
    <property type="match status" value="1"/>
</dbReference>
<keyword evidence="2" id="KW-0349">Heme</keyword>
<dbReference type="EMBL" id="BAAAMU010000037">
    <property type="protein sequence ID" value="GAA1646951.1"/>
    <property type="molecule type" value="Genomic_DNA"/>
</dbReference>
<keyword evidence="2" id="KW-0560">Oxidoreductase</keyword>
<proteinExistence type="inferred from homology"/>
<name>A0ABN2FHE0_9ACTN</name>
<keyword evidence="2" id="KW-0479">Metal-binding</keyword>
<dbReference type="RefSeq" id="WP_346108473.1">
    <property type="nucleotide sequence ID" value="NZ_BAAAMU010000037.1"/>
</dbReference>
<evidence type="ECO:0000313" key="4">
    <source>
        <dbReference type="Proteomes" id="UP001500064"/>
    </source>
</evidence>
<organism evidence="3 4">
    <name type="scientific">Nonomuraea maheshkhaliensis</name>
    <dbReference type="NCBI Taxonomy" id="419590"/>
    <lineage>
        <taxon>Bacteria</taxon>
        <taxon>Bacillati</taxon>
        <taxon>Actinomycetota</taxon>
        <taxon>Actinomycetes</taxon>
        <taxon>Streptosporangiales</taxon>
        <taxon>Streptosporangiaceae</taxon>
        <taxon>Nonomuraea</taxon>
    </lineage>
</organism>
<keyword evidence="2" id="KW-0503">Monooxygenase</keyword>
<keyword evidence="2" id="KW-0408">Iron</keyword>
<evidence type="ECO:0000256" key="2">
    <source>
        <dbReference type="RuleBase" id="RU000461"/>
    </source>
</evidence>
<dbReference type="InterPro" id="IPR002397">
    <property type="entry name" value="Cyt_P450_B"/>
</dbReference>
<dbReference type="SUPFAM" id="SSF48264">
    <property type="entry name" value="Cytochrome P450"/>
    <property type="match status" value="1"/>
</dbReference>